<accession>A0A218MLX0</accession>
<name>A0A218MLX0_9VIRU</name>
<reference evidence="1" key="2">
    <citation type="journal article" date="2017" name="Nat. Commun.">
        <title>Single-virus genomics reveals hidden cosmopolitan and abundant viruses.</title>
        <authorList>
            <person name="Martinez-Hernandez F."/>
            <person name="Fornas O."/>
            <person name="Lluesma Gomez M."/>
            <person name="Bolduc B."/>
            <person name="de la Cruz Pena M.J."/>
            <person name="Martinez J.M."/>
            <person name="Anton J."/>
            <person name="Gasol J.M."/>
            <person name="Rosselli R."/>
            <person name="Rodriguez-Valera F."/>
            <person name="Sullivan M.B."/>
            <person name="Acinas S.G."/>
            <person name="Martinez-Garcia M."/>
        </authorList>
    </citation>
    <scope>NUCLEOTIDE SEQUENCE</scope>
</reference>
<organism evidence="1">
    <name type="scientific">uncultured virus</name>
    <dbReference type="NCBI Taxonomy" id="340016"/>
    <lineage>
        <taxon>Viruses</taxon>
        <taxon>environmental samples</taxon>
    </lineage>
</organism>
<dbReference type="Pfam" id="PF17236">
    <property type="entry name" value="SU10_MCP"/>
    <property type="match status" value="1"/>
</dbReference>
<proteinExistence type="predicted"/>
<sequence>MAIYTNSYETFDSNNKREDLANVIYNISPTETPFMSSIGTASANGTKHEWQTDSLAAASANLVIEGDDSPNRALTATTRLLNHTQISTKPVVVTGTQEVVNKAGVTSEMAYQIAKAGKELKRDMELDMTGKQEAAAGSSGTGRASRAYESWIVTNELHGSGGSTSGSGAVTDGTQRVLTETLLKSSLKKCYDEGGDPDLLLVGSFNKQKVSGFTGNSTRMDMAEDRSLVATIDVYVSDFGEVRVQADRILRSSGRTALVVDTEMWATAFLRPFQVQDLAKTGDAEKKQLLVEYTLIAKNEAANSKIADLTTS</sequence>
<protein>
    <submittedName>
        <fullName evidence="1">Putative major head protein</fullName>
    </submittedName>
</protein>
<dbReference type="EMBL" id="KY052826">
    <property type="protein sequence ID" value="ASF00283.1"/>
    <property type="molecule type" value="Genomic_DNA"/>
</dbReference>
<evidence type="ECO:0000313" key="1">
    <source>
        <dbReference type="EMBL" id="ASF00283.1"/>
    </source>
</evidence>
<dbReference type="InterPro" id="IPR035198">
    <property type="entry name" value="SU10_MCP"/>
</dbReference>
<reference evidence="1" key="1">
    <citation type="submission" date="2016-10" db="EMBL/GenBank/DDBJ databases">
        <authorList>
            <person name="Varghese N."/>
        </authorList>
    </citation>
    <scope>NUCLEOTIDE SEQUENCE</scope>
</reference>